<name>A0A448WDY7_9PLAT</name>
<comment type="caution">
    <text evidence="1">The sequence shown here is derived from an EMBL/GenBank/DDBJ whole genome shotgun (WGS) entry which is preliminary data.</text>
</comment>
<reference evidence="1" key="1">
    <citation type="submission" date="2018-11" db="EMBL/GenBank/DDBJ databases">
        <authorList>
            <consortium name="Pathogen Informatics"/>
        </authorList>
    </citation>
    <scope>NUCLEOTIDE SEQUENCE</scope>
</reference>
<gene>
    <name evidence="1" type="ORF">PXEA_LOCUS2790</name>
</gene>
<organism evidence="1 2">
    <name type="scientific">Protopolystoma xenopodis</name>
    <dbReference type="NCBI Taxonomy" id="117903"/>
    <lineage>
        <taxon>Eukaryota</taxon>
        <taxon>Metazoa</taxon>
        <taxon>Spiralia</taxon>
        <taxon>Lophotrochozoa</taxon>
        <taxon>Platyhelminthes</taxon>
        <taxon>Monogenea</taxon>
        <taxon>Polyopisthocotylea</taxon>
        <taxon>Polystomatidea</taxon>
        <taxon>Polystomatidae</taxon>
        <taxon>Protopolystoma</taxon>
    </lineage>
</organism>
<evidence type="ECO:0000313" key="2">
    <source>
        <dbReference type="Proteomes" id="UP000784294"/>
    </source>
</evidence>
<dbReference type="EMBL" id="CAAALY010006126">
    <property type="protein sequence ID" value="VEL09350.1"/>
    <property type="molecule type" value="Genomic_DNA"/>
</dbReference>
<dbReference type="Proteomes" id="UP000784294">
    <property type="component" value="Unassembled WGS sequence"/>
</dbReference>
<dbReference type="PANTHER" id="PTHR46785:SF1">
    <property type="entry name" value="VON WILLEBRAND FACTOR A DOMAIN-CONTAINING PROTEIN 3B"/>
    <property type="match status" value="1"/>
</dbReference>
<dbReference type="PANTHER" id="PTHR46785">
    <property type="entry name" value="VON WILLEBRAND FACTOR A DOMAIN-CONTAINING PROTEIN 3B"/>
    <property type="match status" value="1"/>
</dbReference>
<sequence>MLLHAWLKKYGLEAQSLTLLDALAPASVNLKPRYVRALGRHILSPTLLSQMPLCCLVPADLITDGQKQKELKGPPKILLLNPSAVELPSYMSRLQTALRCFER</sequence>
<proteinExistence type="predicted"/>
<accession>A0A448WDY7</accession>
<dbReference type="OrthoDB" id="6022168at2759"/>
<protein>
    <submittedName>
        <fullName evidence="1">Uncharacterized protein</fullName>
    </submittedName>
</protein>
<evidence type="ECO:0000313" key="1">
    <source>
        <dbReference type="EMBL" id="VEL09350.1"/>
    </source>
</evidence>
<keyword evidence="2" id="KW-1185">Reference proteome</keyword>
<dbReference type="AlphaFoldDB" id="A0A448WDY7"/>